<protein>
    <submittedName>
        <fullName evidence="1">Uncharacterized protein</fullName>
    </submittedName>
</protein>
<organism evidence="1 2">
    <name type="scientific">Melastoma candidum</name>
    <dbReference type="NCBI Taxonomy" id="119954"/>
    <lineage>
        <taxon>Eukaryota</taxon>
        <taxon>Viridiplantae</taxon>
        <taxon>Streptophyta</taxon>
        <taxon>Embryophyta</taxon>
        <taxon>Tracheophyta</taxon>
        <taxon>Spermatophyta</taxon>
        <taxon>Magnoliopsida</taxon>
        <taxon>eudicotyledons</taxon>
        <taxon>Gunneridae</taxon>
        <taxon>Pentapetalae</taxon>
        <taxon>rosids</taxon>
        <taxon>malvids</taxon>
        <taxon>Myrtales</taxon>
        <taxon>Melastomataceae</taxon>
        <taxon>Melastomatoideae</taxon>
        <taxon>Melastomateae</taxon>
        <taxon>Melastoma</taxon>
    </lineage>
</organism>
<sequence length="246" mass="27403">MEFAAASSSDAHPYHSPRPGVADRILRALHHRLLLLHRSDPNFFVLGATGNVYTVSLCASPSCTCPDRTTPCKHILFVLIRVLGVPLDDPCLRRRSLRPCRLRSLLSAPSDVASLASASLRARFHERFFLARKRGGCNELGARPDKRTGEEEGDGDEPEVCPICLEEMGAEGGEGGRPVTCMTCRNRVHEECLLRWKKSLGRRSAICVMCRARWRMEKEPDRYVNLAAYVGEDDRQSRIAEGICGD</sequence>
<gene>
    <name evidence="1" type="ORF">MLD38_015242</name>
</gene>
<evidence type="ECO:0000313" key="1">
    <source>
        <dbReference type="EMBL" id="KAI4377647.1"/>
    </source>
</evidence>
<proteinExistence type="predicted"/>
<accession>A0ACB9RNX0</accession>
<reference evidence="2" key="1">
    <citation type="journal article" date="2023" name="Front. Plant Sci.">
        <title>Chromosomal-level genome assembly of Melastoma candidum provides insights into trichome evolution.</title>
        <authorList>
            <person name="Zhong Y."/>
            <person name="Wu W."/>
            <person name="Sun C."/>
            <person name="Zou P."/>
            <person name="Liu Y."/>
            <person name="Dai S."/>
            <person name="Zhou R."/>
        </authorList>
    </citation>
    <scope>NUCLEOTIDE SEQUENCE [LARGE SCALE GENOMIC DNA]</scope>
</reference>
<dbReference type="Proteomes" id="UP001057402">
    <property type="component" value="Chromosome 4"/>
</dbReference>
<comment type="caution">
    <text evidence="1">The sequence shown here is derived from an EMBL/GenBank/DDBJ whole genome shotgun (WGS) entry which is preliminary data.</text>
</comment>
<evidence type="ECO:0000313" key="2">
    <source>
        <dbReference type="Proteomes" id="UP001057402"/>
    </source>
</evidence>
<dbReference type="EMBL" id="CM042883">
    <property type="protein sequence ID" value="KAI4377647.1"/>
    <property type="molecule type" value="Genomic_DNA"/>
</dbReference>
<keyword evidence="2" id="KW-1185">Reference proteome</keyword>
<name>A0ACB9RNX0_9MYRT</name>